<dbReference type="AlphaFoldDB" id="A0A7W6ES77"/>
<feature type="transmembrane region" description="Helical" evidence="6">
    <location>
        <begin position="361"/>
        <end position="380"/>
    </location>
</feature>
<sequence>MQHTPPRWVRTLLRWWADPNTSEEVEGDLLELYNYWVGTFGQRSANWKYTLNALKLLRPFAKDKRSQYPTTYLYSPTMLRNYFKIAWRNLVAGKGISFINITGLAIGMAGTCLIALWLQNEVSFDTFHTNKDRIYQVYGLAANVDGEAYAIPVTSQPLGPTLKKEYPEVEAFARVKGTNSFLITANDKSISGVEGNIVDPDFFQLFSFPLLQGGEMKQLVHPNSIVITEKLAKKLFGTKEVLNKTVKIDASDNFTVTGVLKDLPSNTDFHFEYLLPWDYLKKRGDGSINESWLSNNTPTYLLLKPNTNVAAFDAKIKDLTRRYAGRNDVWTHFVFPLDRWHLYDEFKNGQSVGGRIDMVRMFGLIAAFILLIACINFMNLSTARSEKRAKEVGIRKAVGAGKGLLVGQFMMEAFMTAGIAGVLALLIVQLALPSFNTLINTELIIPYSNVSYWVWVLAFLVFTSLLAGSYPAFYLSSFNPIGIFKKQFKKSQAAVSPRKLLVVTQFTFAILLIISTLVVRNQIQHAQNRAMGYSKNNLIHVPFVGDIDKNYALLKQELLRSGSAASVTKTMNRLTESGSRTWGLRWAGEAPKDTNTALTLFSADADFVKTAGLQLVEGRDIDITKYPTDSFSVLLNETAVKLMGFQNPIGQLLFSKSGKTQWRVVGVVKDYLTGSPYEEIPPTVIEGPGAWFNTMHIKLNPNRPTADNLATAEQIFKKFNAAYPFDYQFIDQEYASQFENEQRLKTLSGLFAVLAIFISCLGLFGLASFVAEQRTKEIGIRKVLGASVPNLWGLLSKEFIGLVMVSLVIASPVAYYFANGWLQQYSYRTEISLWVFVFTAILAVGITLLTVSYQAMKAAMVNPVKSLKSE</sequence>
<dbReference type="PANTHER" id="PTHR30572">
    <property type="entry name" value="MEMBRANE COMPONENT OF TRANSPORTER-RELATED"/>
    <property type="match status" value="1"/>
</dbReference>
<feature type="transmembrane region" description="Helical" evidence="6">
    <location>
        <begin position="747"/>
        <end position="771"/>
    </location>
</feature>
<evidence type="ECO:0000256" key="5">
    <source>
        <dbReference type="ARBA" id="ARBA00023136"/>
    </source>
</evidence>
<evidence type="ECO:0000259" key="8">
    <source>
        <dbReference type="Pfam" id="PF12704"/>
    </source>
</evidence>
<feature type="transmembrane region" description="Helical" evidence="6">
    <location>
        <begin position="413"/>
        <end position="432"/>
    </location>
</feature>
<comment type="caution">
    <text evidence="9">The sequence shown here is derived from an EMBL/GenBank/DDBJ whole genome shotgun (WGS) entry which is preliminary data.</text>
</comment>
<dbReference type="InterPro" id="IPR047699">
    <property type="entry name" value="Permease_put_prefix"/>
</dbReference>
<feature type="domain" description="MacB-like periplasmic core" evidence="8">
    <location>
        <begin position="97"/>
        <end position="318"/>
    </location>
</feature>
<dbReference type="RefSeq" id="WP_221225691.1">
    <property type="nucleotide sequence ID" value="NZ_JACIBY010000010.1"/>
</dbReference>
<keyword evidence="5 6" id="KW-0472">Membrane</keyword>
<comment type="subcellular location">
    <subcellularLocation>
        <location evidence="1">Cell membrane</location>
        <topology evidence="1">Multi-pass membrane protein</topology>
    </subcellularLocation>
</comment>
<dbReference type="NCBIfam" id="NF038404">
    <property type="entry name" value="perm_prefix_2"/>
    <property type="match status" value="1"/>
</dbReference>
<keyword evidence="3 6" id="KW-0812">Transmembrane</keyword>
<dbReference type="InterPro" id="IPR050250">
    <property type="entry name" value="Macrolide_Exporter_MacB"/>
</dbReference>
<dbReference type="InterPro" id="IPR025857">
    <property type="entry name" value="MacB_PCD"/>
</dbReference>
<keyword evidence="10" id="KW-1185">Reference proteome</keyword>
<evidence type="ECO:0000259" key="7">
    <source>
        <dbReference type="Pfam" id="PF02687"/>
    </source>
</evidence>
<feature type="transmembrane region" description="Helical" evidence="6">
    <location>
        <begin position="799"/>
        <end position="819"/>
    </location>
</feature>
<evidence type="ECO:0000256" key="2">
    <source>
        <dbReference type="ARBA" id="ARBA00022475"/>
    </source>
</evidence>
<keyword evidence="4 6" id="KW-1133">Transmembrane helix</keyword>
<dbReference type="Proteomes" id="UP000541352">
    <property type="component" value="Unassembled WGS sequence"/>
</dbReference>
<dbReference type="Pfam" id="PF12704">
    <property type="entry name" value="MacB_PCD"/>
    <property type="match status" value="1"/>
</dbReference>
<feature type="transmembrane region" description="Helical" evidence="6">
    <location>
        <begin position="98"/>
        <end position="118"/>
    </location>
</feature>
<evidence type="ECO:0000256" key="3">
    <source>
        <dbReference type="ARBA" id="ARBA00022692"/>
    </source>
</evidence>
<reference evidence="9 10" key="1">
    <citation type="submission" date="2020-08" db="EMBL/GenBank/DDBJ databases">
        <title>Genomic Encyclopedia of Type Strains, Phase IV (KMG-IV): sequencing the most valuable type-strain genomes for metagenomic binning, comparative biology and taxonomic classification.</title>
        <authorList>
            <person name="Goeker M."/>
        </authorList>
    </citation>
    <scope>NUCLEOTIDE SEQUENCE [LARGE SCALE GENOMIC DNA]</scope>
    <source>
        <strain evidence="9 10">DSM 17976</strain>
    </source>
</reference>
<feature type="domain" description="ABC3 transporter permease C-terminal" evidence="7">
    <location>
        <begin position="750"/>
        <end position="862"/>
    </location>
</feature>
<feature type="transmembrane region" description="Helical" evidence="6">
    <location>
        <begin position="500"/>
        <end position="519"/>
    </location>
</feature>
<dbReference type="GO" id="GO:0005886">
    <property type="term" value="C:plasma membrane"/>
    <property type="evidence" value="ECO:0007669"/>
    <property type="project" value="UniProtKB-SubCell"/>
</dbReference>
<evidence type="ECO:0000256" key="4">
    <source>
        <dbReference type="ARBA" id="ARBA00022989"/>
    </source>
</evidence>
<name>A0A7W6ES77_9BACT</name>
<gene>
    <name evidence="9" type="ORF">FHS57_004262</name>
</gene>
<feature type="transmembrane region" description="Helical" evidence="6">
    <location>
        <begin position="452"/>
        <end position="479"/>
    </location>
</feature>
<protein>
    <submittedName>
        <fullName evidence="9">ABC-type antimicrobial peptide transport system permease subunit</fullName>
    </submittedName>
</protein>
<organism evidence="9 10">
    <name type="scientific">Runella defluvii</name>
    <dbReference type="NCBI Taxonomy" id="370973"/>
    <lineage>
        <taxon>Bacteria</taxon>
        <taxon>Pseudomonadati</taxon>
        <taxon>Bacteroidota</taxon>
        <taxon>Cytophagia</taxon>
        <taxon>Cytophagales</taxon>
        <taxon>Spirosomataceae</taxon>
        <taxon>Runella</taxon>
    </lineage>
</organism>
<keyword evidence="2" id="KW-1003">Cell membrane</keyword>
<dbReference type="GO" id="GO:0022857">
    <property type="term" value="F:transmembrane transporter activity"/>
    <property type="evidence" value="ECO:0007669"/>
    <property type="project" value="TreeGrafter"/>
</dbReference>
<evidence type="ECO:0000313" key="9">
    <source>
        <dbReference type="EMBL" id="MBB3840242.1"/>
    </source>
</evidence>
<accession>A0A7W6ES77</accession>
<evidence type="ECO:0000256" key="1">
    <source>
        <dbReference type="ARBA" id="ARBA00004651"/>
    </source>
</evidence>
<dbReference type="PANTHER" id="PTHR30572:SF18">
    <property type="entry name" value="ABC-TYPE MACROLIDE FAMILY EXPORT SYSTEM PERMEASE COMPONENT 2"/>
    <property type="match status" value="1"/>
</dbReference>
<proteinExistence type="predicted"/>
<evidence type="ECO:0000313" key="10">
    <source>
        <dbReference type="Proteomes" id="UP000541352"/>
    </source>
</evidence>
<dbReference type="Pfam" id="PF02687">
    <property type="entry name" value="FtsX"/>
    <property type="match status" value="2"/>
</dbReference>
<dbReference type="InterPro" id="IPR003838">
    <property type="entry name" value="ABC3_permease_C"/>
</dbReference>
<evidence type="ECO:0000256" key="6">
    <source>
        <dbReference type="SAM" id="Phobius"/>
    </source>
</evidence>
<feature type="domain" description="ABC3 transporter permease C-terminal" evidence="7">
    <location>
        <begin position="364"/>
        <end position="480"/>
    </location>
</feature>
<dbReference type="EMBL" id="JACIBY010000010">
    <property type="protein sequence ID" value="MBB3840242.1"/>
    <property type="molecule type" value="Genomic_DNA"/>
</dbReference>
<feature type="transmembrane region" description="Helical" evidence="6">
    <location>
        <begin position="831"/>
        <end position="851"/>
    </location>
</feature>